<accession>A0A552ABD4</accession>
<keyword evidence="1" id="KW-0067">ATP-binding</keyword>
<proteinExistence type="predicted"/>
<sequence length="213" mass="24193">IEPILAGQTLPDTLADDRQYLIDLGLLRRDPMGGLVISNPIYREVIPRVLVQGTQDSLPLISPSWLTAKGELNIDALLTAFLKFWRQHGEPLLSSAAYHEIAPHIVLMAFLHRVVNGGGVLEREYAIGSDRMDLCLQYKDVTLGIELKVWRDKKRDPQADGIEQLESYLGRLGLDFGWLFIFDRRKNALPMEERLSTEVVVTENQYRITVIRA</sequence>
<evidence type="ECO:0000313" key="1">
    <source>
        <dbReference type="EMBL" id="TRT82788.1"/>
    </source>
</evidence>
<dbReference type="Proteomes" id="UP000316280">
    <property type="component" value="Unassembled WGS sequence"/>
</dbReference>
<dbReference type="AlphaFoldDB" id="A0A552ABD4"/>
<reference evidence="1 2" key="1">
    <citation type="submission" date="2019-01" db="EMBL/GenBank/DDBJ databases">
        <title>Coherence of Microcystis species and biogeography revealed through population genomics.</title>
        <authorList>
            <person name="Perez-Carrascal O.M."/>
            <person name="Terrat Y."/>
            <person name="Giani A."/>
            <person name="Fortin N."/>
            <person name="Tromas N."/>
            <person name="Shapiro B.J."/>
        </authorList>
    </citation>
    <scope>NUCLEOTIDE SEQUENCE [LARGE SCALE GENOMIC DNA]</scope>
    <source>
        <strain evidence="1">Ma_OC_H_19870700_S124</strain>
    </source>
</reference>
<feature type="non-terminal residue" evidence="1">
    <location>
        <position position="1"/>
    </location>
</feature>
<keyword evidence="1" id="KW-0547">Nucleotide-binding</keyword>
<dbReference type="GO" id="GO:0005524">
    <property type="term" value="F:ATP binding"/>
    <property type="evidence" value="ECO:0007669"/>
    <property type="project" value="UniProtKB-KW"/>
</dbReference>
<dbReference type="EMBL" id="SFBR01000173">
    <property type="protein sequence ID" value="TRT82788.1"/>
    <property type="molecule type" value="Genomic_DNA"/>
</dbReference>
<organism evidence="1 2">
    <name type="scientific">Microcystis aeruginosa Ma_OC_H_19870700_S124</name>
    <dbReference type="NCBI Taxonomy" id="2486262"/>
    <lineage>
        <taxon>Bacteria</taxon>
        <taxon>Bacillati</taxon>
        <taxon>Cyanobacteriota</taxon>
        <taxon>Cyanophyceae</taxon>
        <taxon>Oscillatoriophycideae</taxon>
        <taxon>Chroococcales</taxon>
        <taxon>Microcystaceae</taxon>
        <taxon>Microcystis</taxon>
    </lineage>
</organism>
<protein>
    <submittedName>
        <fullName evidence="1">ATP-binding protein</fullName>
    </submittedName>
</protein>
<evidence type="ECO:0000313" key="2">
    <source>
        <dbReference type="Proteomes" id="UP000316280"/>
    </source>
</evidence>
<comment type="caution">
    <text evidence="1">The sequence shown here is derived from an EMBL/GenBank/DDBJ whole genome shotgun (WGS) entry which is preliminary data.</text>
</comment>
<gene>
    <name evidence="1" type="ORF">EWV63_18810</name>
</gene>
<name>A0A552ABD4_MICAE</name>